<reference evidence="1" key="1">
    <citation type="submission" date="2014-12" db="EMBL/GenBank/DDBJ databases">
        <title>Insight into the proteome of Arion vulgaris.</title>
        <authorList>
            <person name="Aradska J."/>
            <person name="Bulat T."/>
            <person name="Smidak R."/>
            <person name="Sarate P."/>
            <person name="Gangsoo J."/>
            <person name="Sialana F."/>
            <person name="Bilban M."/>
            <person name="Lubec G."/>
        </authorList>
    </citation>
    <scope>NUCLEOTIDE SEQUENCE</scope>
    <source>
        <tissue evidence="1">Skin</tissue>
    </source>
</reference>
<dbReference type="PANTHER" id="PTHR28457">
    <property type="entry name" value="COILED-COIL DOMAIN-CONTAINING PROTEIN 189"/>
    <property type="match status" value="1"/>
</dbReference>
<dbReference type="Pfam" id="PF14769">
    <property type="entry name" value="CLAMP"/>
    <property type="match status" value="1"/>
</dbReference>
<dbReference type="PANTHER" id="PTHR28457:SF1">
    <property type="entry name" value="CILIA- AND FLAGELLA-ASSOCIATED PROTEIN 119"/>
    <property type="match status" value="1"/>
</dbReference>
<protein>
    <submittedName>
        <fullName evidence="1">Uncharacterized protein</fullName>
    </submittedName>
</protein>
<gene>
    <name evidence="1" type="primary">ORF16366</name>
</gene>
<evidence type="ECO:0000313" key="1">
    <source>
        <dbReference type="EMBL" id="CEK52328.1"/>
    </source>
</evidence>
<proteinExistence type="predicted"/>
<dbReference type="EMBL" id="HACG01005463">
    <property type="protein sequence ID" value="CEK52328.1"/>
    <property type="molecule type" value="Transcribed_RNA"/>
</dbReference>
<dbReference type="AlphaFoldDB" id="A0A0B6Y865"/>
<name>A0A0B6Y865_9EUPU</name>
<accession>A0A0B6Y865</accession>
<sequence>MIRVEGIDACTVSGTKNGTIPKIVKPKKHKAKIMLWTDLNVNAVDRLNESTESEHVKQVLADLFMLQQYKKNPKVAIIMDLFYNTLQFAKKHHFGKDKTSAFFSIIKNIFEVSVETPFDNLEHTQQYFDDLIVCHSIHHPPYSTALFTSEDVLKIQTHTANTFFRHFEMYKYAYTFQVELDIKFNYVGMQSSSSSSEAGTEDIDINDRDEHISDVVEAGLWTTDPAPVSNDKEDARKIVSDFISKESQKMNSKMNQHIQLATDALILKLASLIPKETLDETKMKE</sequence>
<dbReference type="InterPro" id="IPR032727">
    <property type="entry name" value="CLAMP"/>
</dbReference>
<organism evidence="1">
    <name type="scientific">Arion vulgaris</name>
    <dbReference type="NCBI Taxonomy" id="1028688"/>
    <lineage>
        <taxon>Eukaryota</taxon>
        <taxon>Metazoa</taxon>
        <taxon>Spiralia</taxon>
        <taxon>Lophotrochozoa</taxon>
        <taxon>Mollusca</taxon>
        <taxon>Gastropoda</taxon>
        <taxon>Heterobranchia</taxon>
        <taxon>Euthyneura</taxon>
        <taxon>Panpulmonata</taxon>
        <taxon>Eupulmonata</taxon>
        <taxon>Stylommatophora</taxon>
        <taxon>Helicina</taxon>
        <taxon>Arionoidea</taxon>
        <taxon>Arionidae</taxon>
        <taxon>Arion</taxon>
    </lineage>
</organism>